<evidence type="ECO:0000313" key="3">
    <source>
        <dbReference type="EMBL" id="PMD28496.1"/>
    </source>
</evidence>
<protein>
    <recommendedName>
        <fullName evidence="2">Clr5 domain-containing protein</fullName>
    </recommendedName>
</protein>
<dbReference type="Pfam" id="PF14420">
    <property type="entry name" value="Clr5"/>
    <property type="match status" value="1"/>
</dbReference>
<evidence type="ECO:0000256" key="1">
    <source>
        <dbReference type="SAM" id="MobiDB-lite"/>
    </source>
</evidence>
<dbReference type="EMBL" id="KZ613464">
    <property type="protein sequence ID" value="PMD28496.1"/>
    <property type="molecule type" value="Genomic_DNA"/>
</dbReference>
<evidence type="ECO:0000259" key="2">
    <source>
        <dbReference type="Pfam" id="PF14420"/>
    </source>
</evidence>
<proteinExistence type="predicted"/>
<dbReference type="AlphaFoldDB" id="A0A2J6QQF3"/>
<organism evidence="3 4">
    <name type="scientific">Hyaloscypha hepaticicola</name>
    <dbReference type="NCBI Taxonomy" id="2082293"/>
    <lineage>
        <taxon>Eukaryota</taxon>
        <taxon>Fungi</taxon>
        <taxon>Dikarya</taxon>
        <taxon>Ascomycota</taxon>
        <taxon>Pezizomycotina</taxon>
        <taxon>Leotiomycetes</taxon>
        <taxon>Helotiales</taxon>
        <taxon>Hyaloscyphaceae</taxon>
        <taxon>Hyaloscypha</taxon>
    </lineage>
</organism>
<sequence length="637" mass="72045">TTETCLHSELLNFIQIFFDTTMDGYSSNEAQESPLVEKKGLNHLKGIWAPAITPPRLSRKAQNSAQNWGSLKAEIRKIYIDDDNTLANTMQKIEADYGFKACERKWKMQLKDWGFEKYVSASDMRILIAKAEKRSIEENKDTIFFNRGCQIPQEKIDLFKRRKVTKQAAPASPSAETPANITYHTPGSTALTPAAVRDISGINWESNSSEWQVTGSVAGSSGPSEQDQVQSMCELNLTTSLSSGEHVSERPKSYQQLQSNSHRFSMSREEDGYSDEDATCSDHTANAIKKISNEISDTGYEAIKPSDAPQPDACTNEVRSMAEKILARALELQERDRSILATLEQTQRSSQKVIDAYRDVTRESVALRVLIKSYEVQRFRQKKAESYARSAIELLSQPPFSSQQLEVWRRELEWGLSLLNYPHEAILRYHEATVGVEMSFGFEDGLQCRISLAKLLIQLKQQQEALNLLLMSCNDYLSTRPSPTYSGPFSSIVFEGNLAQKLSSQSFKDTMELIQFMQYEPHLRESCRVANATVALIQNSVKFPDFDPGYVLVCFMNLASEYSWAEMLLQADLVYKFAVPEVLLRGPERIILEREKNSEFRNYARHCQRTNNAAGLEIAFKHLESITLLMPSMANAG</sequence>
<dbReference type="PANTHER" id="PTHR38788:SF3">
    <property type="entry name" value="CLR5 DOMAIN-CONTAINING PROTEIN"/>
    <property type="match status" value="1"/>
</dbReference>
<dbReference type="InterPro" id="IPR025676">
    <property type="entry name" value="Clr5_dom"/>
</dbReference>
<name>A0A2J6QQF3_9HELO</name>
<feature type="non-terminal residue" evidence="3">
    <location>
        <position position="1"/>
    </location>
</feature>
<gene>
    <name evidence="3" type="ORF">NA56DRAFT_640126</name>
</gene>
<dbReference type="PANTHER" id="PTHR38788">
    <property type="entry name" value="CLR5 DOMAIN-CONTAINING PROTEIN"/>
    <property type="match status" value="1"/>
</dbReference>
<reference evidence="3 4" key="1">
    <citation type="submission" date="2016-05" db="EMBL/GenBank/DDBJ databases">
        <title>A degradative enzymes factory behind the ericoid mycorrhizal symbiosis.</title>
        <authorList>
            <consortium name="DOE Joint Genome Institute"/>
            <person name="Martino E."/>
            <person name="Morin E."/>
            <person name="Grelet G."/>
            <person name="Kuo A."/>
            <person name="Kohler A."/>
            <person name="Daghino S."/>
            <person name="Barry K."/>
            <person name="Choi C."/>
            <person name="Cichocki N."/>
            <person name="Clum A."/>
            <person name="Copeland A."/>
            <person name="Hainaut M."/>
            <person name="Haridas S."/>
            <person name="Labutti K."/>
            <person name="Lindquist E."/>
            <person name="Lipzen A."/>
            <person name="Khouja H.-R."/>
            <person name="Murat C."/>
            <person name="Ohm R."/>
            <person name="Olson A."/>
            <person name="Spatafora J."/>
            <person name="Veneault-Fourrey C."/>
            <person name="Henrissat B."/>
            <person name="Grigoriev I."/>
            <person name="Martin F."/>
            <person name="Perotto S."/>
        </authorList>
    </citation>
    <scope>NUCLEOTIDE SEQUENCE [LARGE SCALE GENOMIC DNA]</scope>
    <source>
        <strain evidence="3 4">UAMH 7357</strain>
    </source>
</reference>
<keyword evidence="4" id="KW-1185">Reference proteome</keyword>
<dbReference type="Proteomes" id="UP000235672">
    <property type="component" value="Unassembled WGS sequence"/>
</dbReference>
<evidence type="ECO:0000313" key="4">
    <source>
        <dbReference type="Proteomes" id="UP000235672"/>
    </source>
</evidence>
<dbReference type="OrthoDB" id="3564293at2759"/>
<feature type="region of interest" description="Disordered" evidence="1">
    <location>
        <begin position="241"/>
        <end position="279"/>
    </location>
</feature>
<feature type="domain" description="Clr5" evidence="2">
    <location>
        <begin position="65"/>
        <end position="117"/>
    </location>
</feature>
<feature type="compositionally biased region" description="Polar residues" evidence="1">
    <location>
        <begin position="253"/>
        <end position="264"/>
    </location>
</feature>
<accession>A0A2J6QQF3</accession>